<organism evidence="1 2">
    <name type="scientific">Avena sativa</name>
    <name type="common">Oat</name>
    <dbReference type="NCBI Taxonomy" id="4498"/>
    <lineage>
        <taxon>Eukaryota</taxon>
        <taxon>Viridiplantae</taxon>
        <taxon>Streptophyta</taxon>
        <taxon>Embryophyta</taxon>
        <taxon>Tracheophyta</taxon>
        <taxon>Spermatophyta</taxon>
        <taxon>Magnoliopsida</taxon>
        <taxon>Liliopsida</taxon>
        <taxon>Poales</taxon>
        <taxon>Poaceae</taxon>
        <taxon>BOP clade</taxon>
        <taxon>Pooideae</taxon>
        <taxon>Poodae</taxon>
        <taxon>Poeae</taxon>
        <taxon>Poeae Chloroplast Group 1 (Aveneae type)</taxon>
        <taxon>Aveninae</taxon>
        <taxon>Avena</taxon>
    </lineage>
</organism>
<accession>A0ACD5UQK3</accession>
<dbReference type="Proteomes" id="UP001732700">
    <property type="component" value="Chromosome 2C"/>
</dbReference>
<evidence type="ECO:0000313" key="1">
    <source>
        <dbReference type="EnsemblPlants" id="AVESA.00010b.r2.2CG0294670.2.CDS"/>
    </source>
</evidence>
<evidence type="ECO:0000313" key="2">
    <source>
        <dbReference type="Proteomes" id="UP001732700"/>
    </source>
</evidence>
<protein>
    <submittedName>
        <fullName evidence="1">Uncharacterized protein</fullName>
    </submittedName>
</protein>
<sequence>MDSIVPMQGGLDAAFDFSWDQAPNFFLDAQVLDLGAVDSLVDSCSMYLPAEDSLSGLYSCYDDSSSPDGANSWSTDTTLVARASKNIILERGRRKKLNEKLYSLRAVVPNITKMDKASIIQDAIKYIQELQEEERQLLAEISDLESADCNAVVKTEKVVSVGSQAEEAGGGFLSRKKMRRTNSASSINDGAICSPATSPIQILEVEVTEVGEKLAVVSVRYSKRKDAMATVCRALESLCLKVITASVTTVAGTVVHTIFIQMDGLDDAQTMTETVQAAIGQLHVRRSPLKTMSYS</sequence>
<reference evidence="1" key="1">
    <citation type="submission" date="2021-05" db="EMBL/GenBank/DDBJ databases">
        <authorList>
            <person name="Scholz U."/>
            <person name="Mascher M."/>
            <person name="Fiebig A."/>
        </authorList>
    </citation>
    <scope>NUCLEOTIDE SEQUENCE [LARGE SCALE GENOMIC DNA]</scope>
</reference>
<reference evidence="1" key="2">
    <citation type="submission" date="2025-09" db="UniProtKB">
        <authorList>
            <consortium name="EnsemblPlants"/>
        </authorList>
    </citation>
    <scope>IDENTIFICATION</scope>
</reference>
<name>A0ACD5UQK3_AVESA</name>
<dbReference type="EnsemblPlants" id="AVESA.00010b.r2.2CG0294670.2">
    <property type="protein sequence ID" value="AVESA.00010b.r2.2CG0294670.2.CDS"/>
    <property type="gene ID" value="AVESA.00010b.r2.2CG0294670"/>
</dbReference>
<keyword evidence="2" id="KW-1185">Reference proteome</keyword>
<proteinExistence type="predicted"/>